<evidence type="ECO:0000313" key="3">
    <source>
        <dbReference type="EMBL" id="RSZ64699.1"/>
    </source>
</evidence>
<keyword evidence="4" id="KW-1185">Reference proteome</keyword>
<name>A0A3S0AXC0_9CORY</name>
<feature type="transmembrane region" description="Helical" evidence="2">
    <location>
        <begin position="367"/>
        <end position="385"/>
    </location>
</feature>
<dbReference type="EMBL" id="RXHJ01000004">
    <property type="protein sequence ID" value="RSZ64699.1"/>
    <property type="molecule type" value="Genomic_DNA"/>
</dbReference>
<accession>A0A3S0AXC0</accession>
<feature type="compositionally biased region" description="Polar residues" evidence="1">
    <location>
        <begin position="1"/>
        <end position="11"/>
    </location>
</feature>
<feature type="region of interest" description="Disordered" evidence="1">
    <location>
        <begin position="1"/>
        <end position="26"/>
    </location>
</feature>
<evidence type="ECO:0000256" key="2">
    <source>
        <dbReference type="SAM" id="Phobius"/>
    </source>
</evidence>
<organism evidence="3 4">
    <name type="scientific">Corynebacterium hylobatis</name>
    <dbReference type="NCBI Taxonomy" id="1859290"/>
    <lineage>
        <taxon>Bacteria</taxon>
        <taxon>Bacillati</taxon>
        <taxon>Actinomycetota</taxon>
        <taxon>Actinomycetes</taxon>
        <taxon>Mycobacteriales</taxon>
        <taxon>Corynebacteriaceae</taxon>
        <taxon>Corynebacterium</taxon>
    </lineage>
</organism>
<keyword evidence="2" id="KW-0472">Membrane</keyword>
<reference evidence="3 4" key="1">
    <citation type="submission" date="2018-12" db="EMBL/GenBank/DDBJ databases">
        <title>YIM 101343 draft genome.</title>
        <authorList>
            <person name="Chen X."/>
        </authorList>
    </citation>
    <scope>NUCLEOTIDE SEQUENCE [LARGE SCALE GENOMIC DNA]</scope>
    <source>
        <strain evidence="3 4">YIM 101343</strain>
    </source>
</reference>
<keyword evidence="2" id="KW-0812">Transmembrane</keyword>
<gene>
    <name evidence="3" type="ORF">EAH68_03620</name>
</gene>
<keyword evidence="2" id="KW-1133">Transmembrane helix</keyword>
<dbReference type="OrthoDB" id="153031at2"/>
<proteinExistence type="predicted"/>
<protein>
    <submittedName>
        <fullName evidence="3">DUF3068 domain-containing protein</fullName>
    </submittedName>
</protein>
<sequence length="393" mass="43408">MERTCGHTSRFASRHPGKSRGVSGDLNEQDLHTLTQSVFRHPPIRLLLLAVVTFLLGSLVPPLLIGQMKPLPTDLQASYRSNPAETVMLAPAAMAEGAVPEENRARAECREGSFPDVPYSCLVVETTAHRELTVATAAAPARDEVDVTATTQLHAEGTLLAEVSDTLRLDRRSTYPVSDPVSELSVTIPALERETTTGPSVREGLQYFFPFPPERRSYPRYDTVAQRPLLLDYIGEVERAGLESFEFHHTFTALPLTAPDDNRPRQEEAENSVFTTLEAWGLGSVWYSVDRTVWVEPKSGTLVDTQERIHIYFAADHAEAEERAFAPAPEFSILHTAATWDGATVERQHERAAGVASRLRVLQVSAVLLKTVALAAVIWAVVLLLRERRGRAS</sequence>
<dbReference type="Pfam" id="PF11271">
    <property type="entry name" value="PorA"/>
    <property type="match status" value="1"/>
</dbReference>
<evidence type="ECO:0000313" key="4">
    <source>
        <dbReference type="Proteomes" id="UP000274907"/>
    </source>
</evidence>
<evidence type="ECO:0000256" key="1">
    <source>
        <dbReference type="SAM" id="MobiDB-lite"/>
    </source>
</evidence>
<comment type="caution">
    <text evidence="3">The sequence shown here is derived from an EMBL/GenBank/DDBJ whole genome shotgun (WGS) entry which is preliminary data.</text>
</comment>
<feature type="transmembrane region" description="Helical" evidence="2">
    <location>
        <begin position="46"/>
        <end position="65"/>
    </location>
</feature>
<dbReference type="AlphaFoldDB" id="A0A3S0AXC0"/>
<dbReference type="Proteomes" id="UP000274907">
    <property type="component" value="Unassembled WGS sequence"/>
</dbReference>
<dbReference type="InterPro" id="IPR021424">
    <property type="entry name" value="PorA"/>
</dbReference>